<evidence type="ECO:0000256" key="3">
    <source>
        <dbReference type="ARBA" id="ARBA00022525"/>
    </source>
</evidence>
<dbReference type="InterPro" id="IPR029058">
    <property type="entry name" value="AB_hydrolase_fold"/>
</dbReference>
<dbReference type="AlphaFoldDB" id="A0A673WU90"/>
<dbReference type="GO" id="GO:0008970">
    <property type="term" value="F:phospholipase A1 activity"/>
    <property type="evidence" value="ECO:0007669"/>
    <property type="project" value="TreeGrafter"/>
</dbReference>
<dbReference type="SUPFAM" id="SSF53474">
    <property type="entry name" value="alpha/beta-Hydrolases"/>
    <property type="match status" value="1"/>
</dbReference>
<evidence type="ECO:0000256" key="5">
    <source>
        <dbReference type="ARBA" id="ARBA00022801"/>
    </source>
</evidence>
<dbReference type="InParanoid" id="A0A673WU90"/>
<keyword evidence="5" id="KW-0378">Hydrolase</keyword>
<reference evidence="18" key="2">
    <citation type="submission" date="2025-09" db="UniProtKB">
        <authorList>
            <consortium name="Ensembl"/>
        </authorList>
    </citation>
    <scope>IDENTIFICATION</scope>
</reference>
<evidence type="ECO:0000256" key="7">
    <source>
        <dbReference type="ARBA" id="ARBA00023098"/>
    </source>
</evidence>
<evidence type="ECO:0000259" key="17">
    <source>
        <dbReference type="Pfam" id="PF00151"/>
    </source>
</evidence>
<dbReference type="GO" id="GO:0016042">
    <property type="term" value="P:lipid catabolic process"/>
    <property type="evidence" value="ECO:0007669"/>
    <property type="project" value="UniProtKB-KW"/>
</dbReference>
<evidence type="ECO:0000256" key="6">
    <source>
        <dbReference type="ARBA" id="ARBA00022963"/>
    </source>
</evidence>
<dbReference type="Proteomes" id="UP000472277">
    <property type="component" value="Chromosome 13"/>
</dbReference>
<comment type="catalytic activity">
    <reaction evidence="12">
        <text>1,2-di-(9Z)-octadecenoyl-sn-glycero-3-phospho-L-serine + H2O = 2-(9Z-octadecenoyl)-sn-glycero-3-phospho-L-serine + (9Z)-octadecenoate + H(+)</text>
        <dbReference type="Rhea" id="RHEA:40491"/>
        <dbReference type="ChEBI" id="CHEBI:15377"/>
        <dbReference type="ChEBI" id="CHEBI:15378"/>
        <dbReference type="ChEBI" id="CHEBI:30823"/>
        <dbReference type="ChEBI" id="CHEBI:74905"/>
        <dbReference type="ChEBI" id="CHEBI:77342"/>
    </reaction>
    <physiologicalReaction direction="left-to-right" evidence="12">
        <dbReference type="Rhea" id="RHEA:40492"/>
    </physiologicalReaction>
</comment>
<dbReference type="PANTHER" id="PTHR11610:SF111">
    <property type="entry name" value="PHOSPHOLIPASE A1 MEMBER A"/>
    <property type="match status" value="1"/>
</dbReference>
<comment type="catalytic activity">
    <reaction evidence="11">
        <text>1-(9Z-octadecenoyl)-sn-glycero-3-phospho-L-serine + H2O = sn-glycero-3-phospho-L-serine + (9Z)-octadecenoate + H(+)</text>
        <dbReference type="Rhea" id="RHEA:40499"/>
        <dbReference type="ChEBI" id="CHEBI:15377"/>
        <dbReference type="ChEBI" id="CHEBI:15378"/>
        <dbReference type="ChEBI" id="CHEBI:30823"/>
        <dbReference type="ChEBI" id="CHEBI:64765"/>
        <dbReference type="ChEBI" id="CHEBI:74617"/>
    </reaction>
    <physiologicalReaction direction="left-to-right" evidence="11">
        <dbReference type="Rhea" id="RHEA:40500"/>
    </physiologicalReaction>
</comment>
<protein>
    <recommendedName>
        <fullName evidence="10">Phospholipase A1 member A</fullName>
    </recommendedName>
</protein>
<dbReference type="Pfam" id="PF00151">
    <property type="entry name" value="Lipase"/>
    <property type="match status" value="1"/>
</dbReference>
<feature type="domain" description="Lipase" evidence="17">
    <location>
        <begin position="148"/>
        <end position="353"/>
    </location>
</feature>
<dbReference type="GeneID" id="115206724"/>
<keyword evidence="3" id="KW-0964">Secreted</keyword>
<dbReference type="GeneTree" id="ENSGT00940000165538"/>
<evidence type="ECO:0000256" key="10">
    <source>
        <dbReference type="ARBA" id="ARBA00040696"/>
    </source>
</evidence>
<keyword evidence="6" id="KW-0442">Lipid degradation</keyword>
<keyword evidence="9" id="KW-0325">Glycoprotein</keyword>
<dbReference type="Ensembl" id="ENSSTUT00000016478.1">
    <property type="protein sequence ID" value="ENSSTUP00000015615.1"/>
    <property type="gene ID" value="ENSSTUG00000007177.1"/>
</dbReference>
<evidence type="ECO:0000256" key="12">
    <source>
        <dbReference type="ARBA" id="ARBA00048646"/>
    </source>
</evidence>
<name>A0A673WU90_SALTR</name>
<feature type="region of interest" description="Disordered" evidence="15">
    <location>
        <begin position="69"/>
        <end position="140"/>
    </location>
</feature>
<evidence type="ECO:0000313" key="19">
    <source>
        <dbReference type="Proteomes" id="UP000472277"/>
    </source>
</evidence>
<evidence type="ECO:0000256" key="13">
    <source>
        <dbReference type="ARBA" id="ARBA00048700"/>
    </source>
</evidence>
<comment type="subcellular location">
    <subcellularLocation>
        <location evidence="1">Secreted</location>
    </subcellularLocation>
</comment>
<dbReference type="KEGG" id="stru:115206724"/>
<dbReference type="PANTHER" id="PTHR11610">
    <property type="entry name" value="LIPASE"/>
    <property type="match status" value="1"/>
</dbReference>
<keyword evidence="19" id="KW-1185">Reference proteome</keyword>
<evidence type="ECO:0000313" key="18">
    <source>
        <dbReference type="Ensembl" id="ENSSTUP00000015615.1"/>
    </source>
</evidence>
<dbReference type="Gene3D" id="3.40.50.1820">
    <property type="entry name" value="alpha/beta hydrolase"/>
    <property type="match status" value="1"/>
</dbReference>
<organism evidence="18 19">
    <name type="scientific">Salmo trutta</name>
    <name type="common">Brown trout</name>
    <dbReference type="NCBI Taxonomy" id="8032"/>
    <lineage>
        <taxon>Eukaryota</taxon>
        <taxon>Metazoa</taxon>
        <taxon>Chordata</taxon>
        <taxon>Craniata</taxon>
        <taxon>Vertebrata</taxon>
        <taxon>Euteleostomi</taxon>
        <taxon>Actinopterygii</taxon>
        <taxon>Neopterygii</taxon>
        <taxon>Teleostei</taxon>
        <taxon>Protacanthopterygii</taxon>
        <taxon>Salmoniformes</taxon>
        <taxon>Salmonidae</taxon>
        <taxon>Salmoninae</taxon>
        <taxon>Salmo</taxon>
    </lineage>
</organism>
<evidence type="ECO:0000256" key="15">
    <source>
        <dbReference type="SAM" id="MobiDB-lite"/>
    </source>
</evidence>
<evidence type="ECO:0000256" key="8">
    <source>
        <dbReference type="ARBA" id="ARBA00023157"/>
    </source>
</evidence>
<evidence type="ECO:0000256" key="11">
    <source>
        <dbReference type="ARBA" id="ARBA00048284"/>
    </source>
</evidence>
<keyword evidence="8" id="KW-1015">Disulfide bond</keyword>
<proteinExistence type="inferred from homology"/>
<dbReference type="OMA" id="CHHPGLN"/>
<comment type="catalytic activity">
    <reaction evidence="13">
        <text>1-hexadecanoyl-2-(5Z,8Z,11Z,14Z-eicosatetraenoyl)-sn-glycero-3-phospho-L-serine + H2O = 2-(5Z,8Z,11Z,14Z)-eicosatetraenoyl-sn-glycero-3-phospho-L-serine + hexadecanoate + H(+)</text>
        <dbReference type="Rhea" id="RHEA:41187"/>
        <dbReference type="ChEBI" id="CHEBI:7896"/>
        <dbReference type="ChEBI" id="CHEBI:15377"/>
        <dbReference type="ChEBI" id="CHEBI:15378"/>
        <dbReference type="ChEBI" id="CHEBI:75032"/>
        <dbReference type="ChEBI" id="CHEBI:77830"/>
    </reaction>
    <physiologicalReaction direction="left-to-right" evidence="13">
        <dbReference type="Rhea" id="RHEA:41188"/>
    </physiologicalReaction>
</comment>
<dbReference type="RefSeq" id="XP_029629792.1">
    <property type="nucleotide sequence ID" value="XM_029773932.1"/>
</dbReference>
<evidence type="ECO:0000256" key="1">
    <source>
        <dbReference type="ARBA" id="ARBA00004613"/>
    </source>
</evidence>
<feature type="chain" id="PRO_5025614950" description="Phospholipase A1 member A" evidence="16">
    <location>
        <begin position="35"/>
        <end position="557"/>
    </location>
</feature>
<dbReference type="OrthoDB" id="199913at2759"/>
<keyword evidence="7" id="KW-0443">Lipid metabolism</keyword>
<feature type="signal peptide" evidence="16">
    <location>
        <begin position="1"/>
        <end position="34"/>
    </location>
</feature>
<evidence type="ECO:0000256" key="4">
    <source>
        <dbReference type="ARBA" id="ARBA00022729"/>
    </source>
</evidence>
<keyword evidence="4 16" id="KW-0732">Signal</keyword>
<dbReference type="InterPro" id="IPR013818">
    <property type="entry name" value="Lipase"/>
</dbReference>
<gene>
    <name evidence="18" type="primary">LOC115206724</name>
</gene>
<dbReference type="GO" id="GO:0005615">
    <property type="term" value="C:extracellular space"/>
    <property type="evidence" value="ECO:0007669"/>
    <property type="project" value="TreeGrafter"/>
</dbReference>
<evidence type="ECO:0000256" key="2">
    <source>
        <dbReference type="ARBA" id="ARBA00010701"/>
    </source>
</evidence>
<sequence length="557" mass="60015">MERTGGGVENSGADSSLVVWSLLTFCLLSGPATGDQHAHCSEFLCLSHPSLLVRLLSFSSEQGPCGYPIDLPPSGLPSGQGFPPSGLPSGQGFPPSGLPSGQGLPPSGLPSGQGLPPSGLPSGQGLPPLPPGLPGLAPGPRAWSPLSPTVVIVPGRRPARLQPSWARVMAGELLEAGLVNVLVADWLLPPEQEITEGARQVGERLAQAIQTLLEDQDSSPELFHLVGFGVGAHVAGVTGACLEGTIGRITGLDPFSPLFSEADSSLSLDQTDAQYVDVIHTNFNPNEPVAPLGVPRPLGHVDFYIGRGYQLPGCPQDLMKREQYLLCSHQRAYRLFTSSIRSSTSSIRSSTSSIRSSTSSIQSSTRSSCPLTAFPCQGVEDFQRALCTHCHHPGLNICPQLGYDISWLPPDRPITFQPLTAVLDITATDPFCVTPFLLEVHLEGNASLEAQLFIQLKGDVSKTPVMLVSGPSLMQFEPHQMHQFMVSVDPAVQEIRTVVLHFYSQRLLYLAWRKTRIHISHLVLTQLPRHQGLVSYRTRSVTAVENQRVEVYLQMEE</sequence>
<evidence type="ECO:0000256" key="9">
    <source>
        <dbReference type="ARBA" id="ARBA00023180"/>
    </source>
</evidence>
<comment type="similarity">
    <text evidence="2 14">Belongs to the AB hydrolase superfamily. Lipase family.</text>
</comment>
<evidence type="ECO:0000256" key="14">
    <source>
        <dbReference type="RuleBase" id="RU004262"/>
    </source>
</evidence>
<dbReference type="InterPro" id="IPR000734">
    <property type="entry name" value="TAG_lipase"/>
</dbReference>
<evidence type="ECO:0000256" key="16">
    <source>
        <dbReference type="SAM" id="SignalP"/>
    </source>
</evidence>
<accession>A0A673WU90</accession>
<dbReference type="PRINTS" id="PR00821">
    <property type="entry name" value="TAGLIPASE"/>
</dbReference>
<reference evidence="18" key="1">
    <citation type="submission" date="2025-08" db="UniProtKB">
        <authorList>
            <consortium name="Ensembl"/>
        </authorList>
    </citation>
    <scope>IDENTIFICATION</scope>
</reference>
<feature type="compositionally biased region" description="Low complexity" evidence="15">
    <location>
        <begin position="76"/>
        <end position="126"/>
    </location>
</feature>